<dbReference type="Proteomes" id="UP001454036">
    <property type="component" value="Unassembled WGS sequence"/>
</dbReference>
<accession>A0AAV3QHP8</accession>
<gene>
    <name evidence="2" type="ORF">LIER_18749</name>
</gene>
<evidence type="ECO:0008006" key="4">
    <source>
        <dbReference type="Google" id="ProtNLM"/>
    </source>
</evidence>
<evidence type="ECO:0000313" key="3">
    <source>
        <dbReference type="Proteomes" id="UP001454036"/>
    </source>
</evidence>
<organism evidence="2 3">
    <name type="scientific">Lithospermum erythrorhizon</name>
    <name type="common">Purple gromwell</name>
    <name type="synonym">Lithospermum officinale var. erythrorhizon</name>
    <dbReference type="NCBI Taxonomy" id="34254"/>
    <lineage>
        <taxon>Eukaryota</taxon>
        <taxon>Viridiplantae</taxon>
        <taxon>Streptophyta</taxon>
        <taxon>Embryophyta</taxon>
        <taxon>Tracheophyta</taxon>
        <taxon>Spermatophyta</taxon>
        <taxon>Magnoliopsida</taxon>
        <taxon>eudicotyledons</taxon>
        <taxon>Gunneridae</taxon>
        <taxon>Pentapetalae</taxon>
        <taxon>asterids</taxon>
        <taxon>lamiids</taxon>
        <taxon>Boraginales</taxon>
        <taxon>Boraginaceae</taxon>
        <taxon>Boraginoideae</taxon>
        <taxon>Lithospermeae</taxon>
        <taxon>Lithospermum</taxon>
    </lineage>
</organism>
<sequence length="145" mass="16978">MEDDESLASYNNKIKDIANESFSLAFPPATNKRNNRWKKPRKQVNYDVGQTDKPKGIQCRECEGYGYIQVKCPNYIKKQSNNYYTTLNNDDSAMEDEQEGQFINFVAFIGHIEPTVNEYLDDNSEDEEDMTEEELLEDYKILYTK</sequence>
<feature type="compositionally biased region" description="Basic residues" evidence="1">
    <location>
        <begin position="33"/>
        <end position="42"/>
    </location>
</feature>
<proteinExistence type="predicted"/>
<evidence type="ECO:0000256" key="1">
    <source>
        <dbReference type="SAM" id="MobiDB-lite"/>
    </source>
</evidence>
<dbReference type="GO" id="GO:0003676">
    <property type="term" value="F:nucleic acid binding"/>
    <property type="evidence" value="ECO:0007669"/>
    <property type="project" value="InterPro"/>
</dbReference>
<dbReference type="EMBL" id="BAABME010004533">
    <property type="protein sequence ID" value="GAA0162716.1"/>
    <property type="molecule type" value="Genomic_DNA"/>
</dbReference>
<reference evidence="2 3" key="1">
    <citation type="submission" date="2024-01" db="EMBL/GenBank/DDBJ databases">
        <title>The complete chloroplast genome sequence of Lithospermum erythrorhizon: insights into the phylogenetic relationship among Boraginaceae species and the maternal lineages of purple gromwells.</title>
        <authorList>
            <person name="Okada T."/>
            <person name="Watanabe K."/>
        </authorList>
    </citation>
    <scope>NUCLEOTIDE SEQUENCE [LARGE SCALE GENOMIC DNA]</scope>
</reference>
<dbReference type="SUPFAM" id="SSF57756">
    <property type="entry name" value="Retrovirus zinc finger-like domains"/>
    <property type="match status" value="1"/>
</dbReference>
<name>A0AAV3QHP8_LITER</name>
<dbReference type="InterPro" id="IPR036875">
    <property type="entry name" value="Znf_CCHC_sf"/>
</dbReference>
<comment type="caution">
    <text evidence="2">The sequence shown here is derived from an EMBL/GenBank/DDBJ whole genome shotgun (WGS) entry which is preliminary data.</text>
</comment>
<feature type="region of interest" description="Disordered" evidence="1">
    <location>
        <begin position="25"/>
        <end position="50"/>
    </location>
</feature>
<protein>
    <recommendedName>
        <fullName evidence="4">Gag-pol polyprotein</fullName>
    </recommendedName>
</protein>
<keyword evidence="3" id="KW-1185">Reference proteome</keyword>
<dbReference type="AlphaFoldDB" id="A0AAV3QHP8"/>
<dbReference type="GO" id="GO:0008270">
    <property type="term" value="F:zinc ion binding"/>
    <property type="evidence" value="ECO:0007669"/>
    <property type="project" value="InterPro"/>
</dbReference>
<evidence type="ECO:0000313" key="2">
    <source>
        <dbReference type="EMBL" id="GAA0162716.1"/>
    </source>
</evidence>